<evidence type="ECO:0000313" key="2">
    <source>
        <dbReference type="Proteomes" id="UP000299102"/>
    </source>
</evidence>
<gene>
    <name evidence="1" type="ORF">EVAR_16454_1</name>
</gene>
<reference evidence="1 2" key="1">
    <citation type="journal article" date="2019" name="Commun. Biol.">
        <title>The bagworm genome reveals a unique fibroin gene that provides high tensile strength.</title>
        <authorList>
            <person name="Kono N."/>
            <person name="Nakamura H."/>
            <person name="Ohtoshi R."/>
            <person name="Tomita M."/>
            <person name="Numata K."/>
            <person name="Arakawa K."/>
        </authorList>
    </citation>
    <scope>NUCLEOTIDE SEQUENCE [LARGE SCALE GENOMIC DNA]</scope>
</reference>
<name>A0A4C1ULX8_EUMVA</name>
<accession>A0A4C1ULX8</accession>
<dbReference type="Proteomes" id="UP000299102">
    <property type="component" value="Unassembled WGS sequence"/>
</dbReference>
<comment type="caution">
    <text evidence="1">The sequence shown here is derived from an EMBL/GenBank/DDBJ whole genome shotgun (WGS) entry which is preliminary data.</text>
</comment>
<evidence type="ECO:0000313" key="1">
    <source>
        <dbReference type="EMBL" id="GBP26874.1"/>
    </source>
</evidence>
<dbReference type="AlphaFoldDB" id="A0A4C1ULX8"/>
<sequence>MKIITIESPASPDPPTAQEATSVLKRVFFDGNNVRIVCSKPSAPSRAKLHSLVCLRDKSKWNEVSAECSRQHNQYTRVQNTKRGIKITTATIEDFRKLT</sequence>
<proteinExistence type="predicted"/>
<keyword evidence="2" id="KW-1185">Reference proteome</keyword>
<protein>
    <submittedName>
        <fullName evidence="1">Uncharacterized protein</fullName>
    </submittedName>
</protein>
<organism evidence="1 2">
    <name type="scientific">Eumeta variegata</name>
    <name type="common">Bagworm moth</name>
    <name type="synonym">Eumeta japonica</name>
    <dbReference type="NCBI Taxonomy" id="151549"/>
    <lineage>
        <taxon>Eukaryota</taxon>
        <taxon>Metazoa</taxon>
        <taxon>Ecdysozoa</taxon>
        <taxon>Arthropoda</taxon>
        <taxon>Hexapoda</taxon>
        <taxon>Insecta</taxon>
        <taxon>Pterygota</taxon>
        <taxon>Neoptera</taxon>
        <taxon>Endopterygota</taxon>
        <taxon>Lepidoptera</taxon>
        <taxon>Glossata</taxon>
        <taxon>Ditrysia</taxon>
        <taxon>Tineoidea</taxon>
        <taxon>Psychidae</taxon>
        <taxon>Oiketicinae</taxon>
        <taxon>Eumeta</taxon>
    </lineage>
</organism>
<dbReference type="EMBL" id="BGZK01000186">
    <property type="protein sequence ID" value="GBP26874.1"/>
    <property type="molecule type" value="Genomic_DNA"/>
</dbReference>